<reference evidence="1" key="1">
    <citation type="journal article" date="2020" name="Stud. Mycol.">
        <title>101 Dothideomycetes genomes: a test case for predicting lifestyles and emergence of pathogens.</title>
        <authorList>
            <person name="Haridas S."/>
            <person name="Albert R."/>
            <person name="Binder M."/>
            <person name="Bloem J."/>
            <person name="Labutti K."/>
            <person name="Salamov A."/>
            <person name="Andreopoulos B."/>
            <person name="Baker S."/>
            <person name="Barry K."/>
            <person name="Bills G."/>
            <person name="Bluhm B."/>
            <person name="Cannon C."/>
            <person name="Castanera R."/>
            <person name="Culley D."/>
            <person name="Daum C."/>
            <person name="Ezra D."/>
            <person name="Gonzalez J."/>
            <person name="Henrissat B."/>
            <person name="Kuo A."/>
            <person name="Liang C."/>
            <person name="Lipzen A."/>
            <person name="Lutzoni F."/>
            <person name="Magnuson J."/>
            <person name="Mondo S."/>
            <person name="Nolan M."/>
            <person name="Ohm R."/>
            <person name="Pangilinan J."/>
            <person name="Park H.-J."/>
            <person name="Ramirez L."/>
            <person name="Alfaro M."/>
            <person name="Sun H."/>
            <person name="Tritt A."/>
            <person name="Yoshinaga Y."/>
            <person name="Zwiers L.-H."/>
            <person name="Turgeon B."/>
            <person name="Goodwin S."/>
            <person name="Spatafora J."/>
            <person name="Crous P."/>
            <person name="Grigoriev I."/>
        </authorList>
    </citation>
    <scope>NUCLEOTIDE SEQUENCE</scope>
    <source>
        <strain evidence="1">CBS 525.71</strain>
    </source>
</reference>
<sequence length="147" mass="16852">LWIDAICINREDLAERSQQVVNMGHICSKAGQVRVWLGPNTEQNLLALQRLSAGDWPFLLYGFGEFRKSQLTTAFEDLQILPFLTDDYLAQILAILGLKYWSRICLVQELILAQRLIIQCGHTSVRGEDLESFERAASHIRLFFLTK</sequence>
<name>A0ACB6SIC5_9PLEO</name>
<evidence type="ECO:0000313" key="2">
    <source>
        <dbReference type="Proteomes" id="UP000799754"/>
    </source>
</evidence>
<protein>
    <submittedName>
        <fullName evidence="1">Uncharacterized protein</fullName>
    </submittedName>
</protein>
<proteinExistence type="predicted"/>
<accession>A0ACB6SIC5</accession>
<comment type="caution">
    <text evidence="1">The sequence shown here is derived from an EMBL/GenBank/DDBJ whole genome shotgun (WGS) entry which is preliminary data.</text>
</comment>
<evidence type="ECO:0000313" key="1">
    <source>
        <dbReference type="EMBL" id="KAF2633252.1"/>
    </source>
</evidence>
<gene>
    <name evidence="1" type="ORF">BU25DRAFT_328277</name>
</gene>
<dbReference type="Proteomes" id="UP000799754">
    <property type="component" value="Unassembled WGS sequence"/>
</dbReference>
<keyword evidence="2" id="KW-1185">Reference proteome</keyword>
<dbReference type="EMBL" id="MU006701">
    <property type="protein sequence ID" value="KAF2633252.1"/>
    <property type="molecule type" value="Genomic_DNA"/>
</dbReference>
<organism evidence="1 2">
    <name type="scientific">Macroventuria anomochaeta</name>
    <dbReference type="NCBI Taxonomy" id="301207"/>
    <lineage>
        <taxon>Eukaryota</taxon>
        <taxon>Fungi</taxon>
        <taxon>Dikarya</taxon>
        <taxon>Ascomycota</taxon>
        <taxon>Pezizomycotina</taxon>
        <taxon>Dothideomycetes</taxon>
        <taxon>Pleosporomycetidae</taxon>
        <taxon>Pleosporales</taxon>
        <taxon>Pleosporineae</taxon>
        <taxon>Didymellaceae</taxon>
        <taxon>Macroventuria</taxon>
    </lineage>
</organism>
<feature type="non-terminal residue" evidence="1">
    <location>
        <position position="1"/>
    </location>
</feature>